<name>A0ABW5M0F3_9BACT</name>
<dbReference type="InterPro" id="IPR012334">
    <property type="entry name" value="Pectin_lyas_fold"/>
</dbReference>
<evidence type="ECO:0000313" key="3">
    <source>
        <dbReference type="Proteomes" id="UP001597469"/>
    </source>
</evidence>
<dbReference type="RefSeq" id="WP_381521218.1">
    <property type="nucleotide sequence ID" value="NZ_JBHULN010000003.1"/>
</dbReference>
<accession>A0ABW5M0F3</accession>
<protein>
    <recommendedName>
        <fullName evidence="4">Pectate lyase superfamily protein domain-containing protein</fullName>
    </recommendedName>
</protein>
<proteinExistence type="predicted"/>
<comment type="caution">
    <text evidence="2">The sequence shown here is derived from an EMBL/GenBank/DDBJ whole genome shotgun (WGS) entry which is preliminary data.</text>
</comment>
<keyword evidence="1" id="KW-0732">Signal</keyword>
<evidence type="ECO:0000313" key="2">
    <source>
        <dbReference type="EMBL" id="MFD2570498.1"/>
    </source>
</evidence>
<dbReference type="Proteomes" id="UP001597469">
    <property type="component" value="Unassembled WGS sequence"/>
</dbReference>
<feature type="signal peptide" evidence="1">
    <location>
        <begin position="1"/>
        <end position="22"/>
    </location>
</feature>
<gene>
    <name evidence="2" type="ORF">ACFSUS_07625</name>
</gene>
<organism evidence="2 3">
    <name type="scientific">Spirosoma soli</name>
    <dbReference type="NCBI Taxonomy" id="1770529"/>
    <lineage>
        <taxon>Bacteria</taxon>
        <taxon>Pseudomonadati</taxon>
        <taxon>Bacteroidota</taxon>
        <taxon>Cytophagia</taxon>
        <taxon>Cytophagales</taxon>
        <taxon>Cytophagaceae</taxon>
        <taxon>Spirosoma</taxon>
    </lineage>
</organism>
<sequence length="487" mass="53735">MKYLLLIAVNLLLTVTPGFVTGQPDKSTAKTAYGAFTNAADFGFLPTGTGVNNTKALQAAFDKGGTIVVSRPGTYKVAGTAFIGDNTSLICGNGVVIEKSDEQGRFTHIILNKGALTRTYNHNITLTGLDVRVNNVDLPMSLIYGLRGHVAFFYVKDLKIERFRCSGLVNGQFALHICTFEDLLINDVIIKGKKDGIHLGPGKRFRISNGVFQTGDDAIALVPGDWVSANPEFGNLEDGVIENCSDIPDDYLEGAFSKIVASAWVDWKPGIEVKHGDAVVSNGRIYRVVAQLDNRVYKSRTQPTFEKGTAVLDSINWLMFQTDTIHTAVVKNVVFRDIFLKSVRVPFQLMSYSNKWAHSYYKGARLPIQGPLSFENITMISDNKKALVSISTPCNSLTIRNSVLQNNWIEFQHAADYDLYPKTYVSFTNCQFNSTGEYTLIRNRSKGKEVYVKTVGSLETGQNFSAKVEEGQGTIRVESDLTGLRTK</sequence>
<keyword evidence="3" id="KW-1185">Reference proteome</keyword>
<dbReference type="EMBL" id="JBHULN010000003">
    <property type="protein sequence ID" value="MFD2570498.1"/>
    <property type="molecule type" value="Genomic_DNA"/>
</dbReference>
<feature type="chain" id="PRO_5046480218" description="Pectate lyase superfamily protein domain-containing protein" evidence="1">
    <location>
        <begin position="23"/>
        <end position="487"/>
    </location>
</feature>
<evidence type="ECO:0008006" key="4">
    <source>
        <dbReference type="Google" id="ProtNLM"/>
    </source>
</evidence>
<dbReference type="SUPFAM" id="SSF51126">
    <property type="entry name" value="Pectin lyase-like"/>
    <property type="match status" value="1"/>
</dbReference>
<dbReference type="InterPro" id="IPR011050">
    <property type="entry name" value="Pectin_lyase_fold/virulence"/>
</dbReference>
<dbReference type="Gene3D" id="2.160.20.10">
    <property type="entry name" value="Single-stranded right-handed beta-helix, Pectin lyase-like"/>
    <property type="match status" value="1"/>
</dbReference>
<evidence type="ECO:0000256" key="1">
    <source>
        <dbReference type="SAM" id="SignalP"/>
    </source>
</evidence>
<reference evidence="3" key="1">
    <citation type="journal article" date="2019" name="Int. J. Syst. Evol. Microbiol.">
        <title>The Global Catalogue of Microorganisms (GCM) 10K type strain sequencing project: providing services to taxonomists for standard genome sequencing and annotation.</title>
        <authorList>
            <consortium name="The Broad Institute Genomics Platform"/>
            <consortium name="The Broad Institute Genome Sequencing Center for Infectious Disease"/>
            <person name="Wu L."/>
            <person name="Ma J."/>
        </authorList>
    </citation>
    <scope>NUCLEOTIDE SEQUENCE [LARGE SCALE GENOMIC DNA]</scope>
    <source>
        <strain evidence="3">KCTC 42805</strain>
    </source>
</reference>